<evidence type="ECO:0000313" key="2">
    <source>
        <dbReference type="Proteomes" id="UP000502196"/>
    </source>
</evidence>
<accession>A0A6F9E7I7</accession>
<organism evidence="1 2">
    <name type="scientific">Kyrpidia spormannii</name>
    <dbReference type="NCBI Taxonomy" id="2055160"/>
    <lineage>
        <taxon>Bacteria</taxon>
        <taxon>Bacillati</taxon>
        <taxon>Bacillota</taxon>
        <taxon>Bacilli</taxon>
        <taxon>Bacillales</taxon>
        <taxon>Alicyclobacillaceae</taxon>
        <taxon>Kyrpidia</taxon>
    </lineage>
</organism>
<protein>
    <submittedName>
        <fullName evidence="1">Uncharacterized protein</fullName>
    </submittedName>
</protein>
<name>A0A6F9E7I7_9BACL</name>
<sequence>MPSSLFLEELFGDRRALYGQGLSSVEWLGWFWLREGSGWAGRFLHPVKHGTPGMGPEPETGVKAQFFWVGRSPVIV</sequence>
<dbReference type="Proteomes" id="UP000502196">
    <property type="component" value="Chromosome"/>
</dbReference>
<dbReference type="AlphaFoldDB" id="A0A6F9E7I7"/>
<proteinExistence type="predicted"/>
<evidence type="ECO:0000313" key="1">
    <source>
        <dbReference type="EMBL" id="CAB3392415.1"/>
    </source>
</evidence>
<gene>
    <name evidence="1" type="ORF">COOX1_1399</name>
</gene>
<reference evidence="1 2" key="1">
    <citation type="submission" date="2020-04" db="EMBL/GenBank/DDBJ databases">
        <authorList>
            <person name="Hogendoorn C."/>
        </authorList>
    </citation>
    <scope>NUCLEOTIDE SEQUENCE [LARGE SCALE GENOMIC DNA]</scope>
    <source>
        <strain evidence="1">COOX1</strain>
    </source>
</reference>
<dbReference type="EMBL" id="LR792683">
    <property type="protein sequence ID" value="CAB3392415.1"/>
    <property type="molecule type" value="Genomic_DNA"/>
</dbReference>